<dbReference type="InterPro" id="IPR015985">
    <property type="entry name" value="TehB-like_dom"/>
</dbReference>
<sequence>MKEKELKKKVFEWDTESWSKSFELWDEALKNINPGKALELGGRRGGPSLYLASKGFDVLCTDINKDFLDQARAFHEKENVSDRVKYESLDALNIHYENEFDVVIFKSILGGIDRDNKEYKESHKKILKEIHKALKPGGYLLFAENLMGSKLHLTAREKLRKWGDTWRYLDHRDLGEYFEPFSQVKIKRGGFAGAFGLNESMKNAFGKIDGLLLNSITPKSWKYIAYGYAKK</sequence>
<gene>
    <name evidence="2" type="ORF">F3059_08310</name>
</gene>
<dbReference type="EMBL" id="WACR01000006">
    <property type="protein sequence ID" value="KAB1064029.1"/>
    <property type="molecule type" value="Genomic_DNA"/>
</dbReference>
<proteinExistence type="predicted"/>
<dbReference type="SUPFAM" id="SSF53335">
    <property type="entry name" value="S-adenosyl-L-methionine-dependent methyltransferases"/>
    <property type="match status" value="1"/>
</dbReference>
<dbReference type="AlphaFoldDB" id="A0A6N6M6R8"/>
<evidence type="ECO:0000313" key="2">
    <source>
        <dbReference type="EMBL" id="KAB1064029.1"/>
    </source>
</evidence>
<dbReference type="GO" id="GO:0008168">
    <property type="term" value="F:methyltransferase activity"/>
    <property type="evidence" value="ECO:0007669"/>
    <property type="project" value="UniProtKB-KW"/>
</dbReference>
<dbReference type="Proteomes" id="UP000435357">
    <property type="component" value="Unassembled WGS sequence"/>
</dbReference>
<dbReference type="CDD" id="cd02440">
    <property type="entry name" value="AdoMet_MTases"/>
    <property type="match status" value="1"/>
</dbReference>
<organism evidence="2 3">
    <name type="scientific">Salibacter halophilus</name>
    <dbReference type="NCBI Taxonomy" id="1803916"/>
    <lineage>
        <taxon>Bacteria</taxon>
        <taxon>Pseudomonadati</taxon>
        <taxon>Bacteroidota</taxon>
        <taxon>Flavobacteriia</taxon>
        <taxon>Flavobacteriales</taxon>
        <taxon>Salibacteraceae</taxon>
        <taxon>Salibacter</taxon>
    </lineage>
</organism>
<keyword evidence="2" id="KW-0489">Methyltransferase</keyword>
<evidence type="ECO:0000259" key="1">
    <source>
        <dbReference type="Pfam" id="PF03848"/>
    </source>
</evidence>
<feature type="domain" description="Tellurite resistance methyltransferase TehB-like" evidence="1">
    <location>
        <begin position="27"/>
        <end position="144"/>
    </location>
</feature>
<evidence type="ECO:0000313" key="3">
    <source>
        <dbReference type="Proteomes" id="UP000435357"/>
    </source>
</evidence>
<name>A0A6N6M6R8_9FLAO</name>
<dbReference type="InterPro" id="IPR029063">
    <property type="entry name" value="SAM-dependent_MTases_sf"/>
</dbReference>
<dbReference type="Pfam" id="PF03848">
    <property type="entry name" value="TehB"/>
    <property type="match status" value="1"/>
</dbReference>
<dbReference type="OrthoDB" id="1417142at2"/>
<dbReference type="RefSeq" id="WP_151168130.1">
    <property type="nucleotide sequence ID" value="NZ_WACR01000006.1"/>
</dbReference>
<comment type="caution">
    <text evidence="2">The sequence shown here is derived from an EMBL/GenBank/DDBJ whole genome shotgun (WGS) entry which is preliminary data.</text>
</comment>
<dbReference type="GO" id="GO:0032259">
    <property type="term" value="P:methylation"/>
    <property type="evidence" value="ECO:0007669"/>
    <property type="project" value="UniProtKB-KW"/>
</dbReference>
<dbReference type="Gene3D" id="3.40.50.150">
    <property type="entry name" value="Vaccinia Virus protein VP39"/>
    <property type="match status" value="1"/>
</dbReference>
<reference evidence="2 3" key="1">
    <citation type="submission" date="2019-09" db="EMBL/GenBank/DDBJ databases">
        <title>Genomes of Cryomorphaceae.</title>
        <authorList>
            <person name="Bowman J.P."/>
        </authorList>
    </citation>
    <scope>NUCLEOTIDE SEQUENCE [LARGE SCALE GENOMIC DNA]</scope>
    <source>
        <strain evidence="2 3">KCTC 52047</strain>
    </source>
</reference>
<keyword evidence="3" id="KW-1185">Reference proteome</keyword>
<accession>A0A6N6M6R8</accession>
<protein>
    <submittedName>
        <fullName evidence="2">Class I SAM-dependent methyltransferase</fullName>
    </submittedName>
</protein>
<keyword evidence="2" id="KW-0808">Transferase</keyword>